<protein>
    <recommendedName>
        <fullName evidence="3">Ankyrin repeat protein</fullName>
    </recommendedName>
</protein>
<evidence type="ECO:0000313" key="1">
    <source>
        <dbReference type="EMBL" id="KAK1382073.1"/>
    </source>
</evidence>
<reference evidence="1" key="2">
    <citation type="submission" date="2023-05" db="EMBL/GenBank/DDBJ databases">
        <authorList>
            <person name="Schelkunov M.I."/>
        </authorList>
    </citation>
    <scope>NUCLEOTIDE SEQUENCE</scope>
    <source>
        <strain evidence="1">Hsosn_3</strain>
        <tissue evidence="1">Leaf</tissue>
    </source>
</reference>
<gene>
    <name evidence="1" type="ORF">POM88_019808</name>
</gene>
<name>A0AAD8IBC9_9APIA</name>
<reference evidence="1" key="1">
    <citation type="submission" date="2023-02" db="EMBL/GenBank/DDBJ databases">
        <title>Genome of toxic invasive species Heracleum sosnowskyi carries increased number of genes despite the absence of recent whole-genome duplications.</title>
        <authorList>
            <person name="Schelkunov M."/>
            <person name="Shtratnikova V."/>
            <person name="Makarenko M."/>
            <person name="Klepikova A."/>
            <person name="Omelchenko D."/>
            <person name="Novikova G."/>
            <person name="Obukhova E."/>
            <person name="Bogdanov V."/>
            <person name="Penin A."/>
            <person name="Logacheva M."/>
        </authorList>
    </citation>
    <scope>NUCLEOTIDE SEQUENCE</scope>
    <source>
        <strain evidence="1">Hsosn_3</strain>
        <tissue evidence="1">Leaf</tissue>
    </source>
</reference>
<organism evidence="1 2">
    <name type="scientific">Heracleum sosnowskyi</name>
    <dbReference type="NCBI Taxonomy" id="360622"/>
    <lineage>
        <taxon>Eukaryota</taxon>
        <taxon>Viridiplantae</taxon>
        <taxon>Streptophyta</taxon>
        <taxon>Embryophyta</taxon>
        <taxon>Tracheophyta</taxon>
        <taxon>Spermatophyta</taxon>
        <taxon>Magnoliopsida</taxon>
        <taxon>eudicotyledons</taxon>
        <taxon>Gunneridae</taxon>
        <taxon>Pentapetalae</taxon>
        <taxon>asterids</taxon>
        <taxon>campanulids</taxon>
        <taxon>Apiales</taxon>
        <taxon>Apiaceae</taxon>
        <taxon>Apioideae</taxon>
        <taxon>apioid superclade</taxon>
        <taxon>Tordylieae</taxon>
        <taxon>Tordyliinae</taxon>
        <taxon>Heracleum</taxon>
    </lineage>
</organism>
<dbReference type="AlphaFoldDB" id="A0AAD8IBC9"/>
<evidence type="ECO:0000313" key="2">
    <source>
        <dbReference type="Proteomes" id="UP001237642"/>
    </source>
</evidence>
<sequence>MIIDGVKCTFMSKNVDLDEYKIHKIFAGTGLFYETEEYGRTALELAVARNYVKVVELILDLQSPAYQDYWISDDFIGLMPLIYKAKDCGYRNIVKLLTERYETGAGLSIHLKNQVCLISAIAGRKTGKKHVLKYN</sequence>
<accession>A0AAD8IBC9</accession>
<dbReference type="Gene3D" id="1.25.40.20">
    <property type="entry name" value="Ankyrin repeat-containing domain"/>
    <property type="match status" value="1"/>
</dbReference>
<dbReference type="Proteomes" id="UP001237642">
    <property type="component" value="Unassembled WGS sequence"/>
</dbReference>
<proteinExistence type="predicted"/>
<comment type="caution">
    <text evidence="1">The sequence shown here is derived from an EMBL/GenBank/DDBJ whole genome shotgun (WGS) entry which is preliminary data.</text>
</comment>
<evidence type="ECO:0008006" key="3">
    <source>
        <dbReference type="Google" id="ProtNLM"/>
    </source>
</evidence>
<keyword evidence="2" id="KW-1185">Reference proteome</keyword>
<dbReference type="EMBL" id="JAUIZM010000005">
    <property type="protein sequence ID" value="KAK1382073.1"/>
    <property type="molecule type" value="Genomic_DNA"/>
</dbReference>
<dbReference type="InterPro" id="IPR036770">
    <property type="entry name" value="Ankyrin_rpt-contain_sf"/>
</dbReference>
<dbReference type="SUPFAM" id="SSF48403">
    <property type="entry name" value="Ankyrin repeat"/>
    <property type="match status" value="1"/>
</dbReference>